<reference evidence="3 4" key="1">
    <citation type="submission" date="2014-02" db="EMBL/GenBank/DDBJ databases">
        <title>Transposable element dynamics among asymbiotic and ectomycorrhizal Amanita fungi.</title>
        <authorList>
            <consortium name="DOE Joint Genome Institute"/>
            <person name="Hess J."/>
            <person name="Skrede I."/>
            <person name="Wolfe B."/>
            <person name="LaButti K."/>
            <person name="Ohm R.A."/>
            <person name="Grigoriev I.V."/>
            <person name="Pringle A."/>
        </authorList>
    </citation>
    <scope>NUCLEOTIDE SEQUENCE [LARGE SCALE GENOMIC DNA]</scope>
    <source>
        <strain evidence="3 4">SKay4041</strain>
    </source>
</reference>
<evidence type="ECO:0000256" key="2">
    <source>
        <dbReference type="SAM" id="MobiDB-lite"/>
    </source>
</evidence>
<dbReference type="OrthoDB" id="191139at2759"/>
<organism evidence="3 4">
    <name type="scientific">Amanita thiersii Skay4041</name>
    <dbReference type="NCBI Taxonomy" id="703135"/>
    <lineage>
        <taxon>Eukaryota</taxon>
        <taxon>Fungi</taxon>
        <taxon>Dikarya</taxon>
        <taxon>Basidiomycota</taxon>
        <taxon>Agaricomycotina</taxon>
        <taxon>Agaricomycetes</taxon>
        <taxon>Agaricomycetidae</taxon>
        <taxon>Agaricales</taxon>
        <taxon>Pluteineae</taxon>
        <taxon>Amanitaceae</taxon>
        <taxon>Amanita</taxon>
    </lineage>
</organism>
<dbReference type="GO" id="GO:0005737">
    <property type="term" value="C:cytoplasm"/>
    <property type="evidence" value="ECO:0007669"/>
    <property type="project" value="TreeGrafter"/>
</dbReference>
<dbReference type="CDD" id="cd05233">
    <property type="entry name" value="SDR_c"/>
    <property type="match status" value="1"/>
</dbReference>
<dbReference type="InterPro" id="IPR036291">
    <property type="entry name" value="NAD(P)-bd_dom_sf"/>
</dbReference>
<keyword evidence="4" id="KW-1185">Reference proteome</keyword>
<dbReference type="PRINTS" id="PR00081">
    <property type="entry name" value="GDHRDH"/>
</dbReference>
<dbReference type="EMBL" id="KZ302099">
    <property type="protein sequence ID" value="PFH47660.1"/>
    <property type="molecule type" value="Genomic_DNA"/>
</dbReference>
<evidence type="ECO:0000256" key="1">
    <source>
        <dbReference type="ARBA" id="ARBA00006484"/>
    </source>
</evidence>
<feature type="region of interest" description="Disordered" evidence="2">
    <location>
        <begin position="492"/>
        <end position="514"/>
    </location>
</feature>
<dbReference type="Pfam" id="PF00106">
    <property type="entry name" value="adh_short"/>
    <property type="match status" value="1"/>
</dbReference>
<dbReference type="PANTHER" id="PTHR43544">
    <property type="entry name" value="SHORT-CHAIN DEHYDROGENASE/REDUCTASE"/>
    <property type="match status" value="1"/>
</dbReference>
<dbReference type="AlphaFoldDB" id="A0A2A9NIX3"/>
<dbReference type="InterPro" id="IPR002347">
    <property type="entry name" value="SDR_fam"/>
</dbReference>
<dbReference type="STRING" id="703135.A0A2A9NIX3"/>
<dbReference type="Proteomes" id="UP000242287">
    <property type="component" value="Unassembled WGS sequence"/>
</dbReference>
<name>A0A2A9NIX3_9AGAR</name>
<evidence type="ECO:0000313" key="4">
    <source>
        <dbReference type="Proteomes" id="UP000242287"/>
    </source>
</evidence>
<feature type="compositionally biased region" description="Basic and acidic residues" evidence="2">
    <location>
        <begin position="500"/>
        <end position="514"/>
    </location>
</feature>
<dbReference type="GO" id="GO:0016491">
    <property type="term" value="F:oxidoreductase activity"/>
    <property type="evidence" value="ECO:0007669"/>
    <property type="project" value="TreeGrafter"/>
</dbReference>
<gene>
    <name evidence="3" type="ORF">AMATHDRAFT_77100</name>
</gene>
<accession>A0A2A9NIX3</accession>
<evidence type="ECO:0000313" key="3">
    <source>
        <dbReference type="EMBL" id="PFH47660.1"/>
    </source>
</evidence>
<protein>
    <submittedName>
        <fullName evidence="3">Uncharacterized protein</fullName>
    </submittedName>
</protein>
<dbReference type="PANTHER" id="PTHR43544:SF2">
    <property type="entry name" value="OXIDOREDUCTASE"/>
    <property type="match status" value="1"/>
</dbReference>
<sequence length="556" mass="61554">MDLPLPSLQACIDFIQSQPASVIASRLLHDREICRSGSNNNGAAPIPSLLAYCLPPRADHIARALSSLDAPDIPLALARMRYTEIIASIKNYLSNLSLPTNDDHPIPTHMVPTDVEYHAAIKVLQYLQLPQVQIKLKGIDAIVATIQSQIALAPPVRTSVFLSSPTSTSRPTRKRTCYICRFRFSRQQHHRLYPSLCHTCGEFNIASSALTLPPNLNLHGKTAVVTGGRVNLGYHTALRLLRCGARVIVSTRYPRDAQDRYLAEPDVAHWQNNLRIAGADFRTAKDVFALVQDITQCLEEWDVSKLDILINNAAQTLTDPIEKEEQNIQHEFLLTSAPPTSAGSSSVFRTSISSYVPRVRGGNQPDRLLTGTTLDITSSSWTQTITEIPYEDVISAHSVNTFVPFILIRELLPLLSSARQAPQGEGREPRGSKPASYIVNVSSREGIAERRAGGKDGFHVHTNMSKAALNMLTETEASRAWREGRVAMNAVDPGFMSADPTEKPRGRQGSRKWEDTPLGWEDGVARVLWVVAKCENENVAIWGKFLKHFVEIDPTR</sequence>
<proteinExistence type="inferred from homology"/>
<comment type="similarity">
    <text evidence="1">Belongs to the short-chain dehydrogenases/reductases (SDR) family.</text>
</comment>
<dbReference type="Gene3D" id="3.40.50.720">
    <property type="entry name" value="NAD(P)-binding Rossmann-like Domain"/>
    <property type="match status" value="1"/>
</dbReference>
<dbReference type="InterPro" id="IPR051468">
    <property type="entry name" value="Fungal_SecMetab_SDRs"/>
</dbReference>
<dbReference type="SUPFAM" id="SSF51735">
    <property type="entry name" value="NAD(P)-binding Rossmann-fold domains"/>
    <property type="match status" value="1"/>
</dbReference>